<dbReference type="OrthoDB" id="6717653at2"/>
<evidence type="ECO:0000313" key="2">
    <source>
        <dbReference type="Proteomes" id="UP000192132"/>
    </source>
</evidence>
<proteinExistence type="predicted"/>
<dbReference type="Proteomes" id="UP000192132">
    <property type="component" value="Unassembled WGS sequence"/>
</dbReference>
<evidence type="ECO:0000313" key="1">
    <source>
        <dbReference type="EMBL" id="ONG37147.1"/>
    </source>
</evidence>
<dbReference type="AlphaFoldDB" id="A0A1S8CPZ2"/>
<protein>
    <submittedName>
        <fullName evidence="1">Uncharacterized protein</fullName>
    </submittedName>
</protein>
<name>A0A1S8CPZ2_9GAMM</name>
<organism evidence="1 2">
    <name type="scientific">Alkanindiges hydrocarboniclasticus</name>
    <dbReference type="NCBI Taxonomy" id="1907941"/>
    <lineage>
        <taxon>Bacteria</taxon>
        <taxon>Pseudomonadati</taxon>
        <taxon>Pseudomonadota</taxon>
        <taxon>Gammaproteobacteria</taxon>
        <taxon>Moraxellales</taxon>
        <taxon>Moraxellaceae</taxon>
        <taxon>Alkanindiges</taxon>
    </lineage>
</organism>
<sequence>MKGIATNKQALHKTADVHSPVQPPEIKFITVGKQQGSREGDGSALQGTLYIKGACIYAKAVTNELYLMPV</sequence>
<dbReference type="RefSeq" id="WP_076879424.1">
    <property type="nucleotide sequence ID" value="NZ_MLCN01000069.1"/>
</dbReference>
<dbReference type="STRING" id="1907941.BKE30_15190"/>
<gene>
    <name evidence="1" type="ORF">BKE30_15190</name>
</gene>
<reference evidence="1 2" key="1">
    <citation type="submission" date="2016-10" db="EMBL/GenBank/DDBJ databases">
        <title>Draft Genome sequence of Alkanindiges sp. strain H1.</title>
        <authorList>
            <person name="Subhash Y."/>
            <person name="Lee S."/>
        </authorList>
    </citation>
    <scope>NUCLEOTIDE SEQUENCE [LARGE SCALE GENOMIC DNA]</scope>
    <source>
        <strain evidence="1 2">H1</strain>
    </source>
</reference>
<dbReference type="EMBL" id="MLCN01000069">
    <property type="protein sequence ID" value="ONG37147.1"/>
    <property type="molecule type" value="Genomic_DNA"/>
</dbReference>
<keyword evidence="2" id="KW-1185">Reference proteome</keyword>
<comment type="caution">
    <text evidence="1">The sequence shown here is derived from an EMBL/GenBank/DDBJ whole genome shotgun (WGS) entry which is preliminary data.</text>
</comment>
<accession>A0A1S8CPZ2</accession>